<keyword evidence="1" id="KW-0732">Signal</keyword>
<comment type="caution">
    <text evidence="2">The sequence shown here is derived from an EMBL/GenBank/DDBJ whole genome shotgun (WGS) entry which is preliminary data.</text>
</comment>
<dbReference type="InterPro" id="IPR046198">
    <property type="entry name" value="DUF6230"/>
</dbReference>
<dbReference type="Pfam" id="PF19741">
    <property type="entry name" value="DUF6230"/>
    <property type="match status" value="1"/>
</dbReference>
<gene>
    <name evidence="2" type="ORF">IW245_006027</name>
</gene>
<name>A0A8J7GFN3_9ACTN</name>
<evidence type="ECO:0000256" key="1">
    <source>
        <dbReference type="SAM" id="SignalP"/>
    </source>
</evidence>
<sequence>MKETLVGRTRWRKFAMVMVPATAAAAVMVMGMSNGAIASSFAVSGQRFQISADSMVVNGFAQYGDIKKESNGTPHPVAVAAAKTATVRGMCQSVVTDTHSPLGFITMTIRAGNGANPVEAENLFLAMDSMEGDAVFEGIDIGIDAGTMDKGAGPGAPGMFGQQATKATLLGVKQQAWATNAGTFKLTGMSLKVTLENKPCF</sequence>
<reference evidence="2" key="1">
    <citation type="submission" date="2020-11" db="EMBL/GenBank/DDBJ databases">
        <title>Sequencing the genomes of 1000 actinobacteria strains.</title>
        <authorList>
            <person name="Klenk H.-P."/>
        </authorList>
    </citation>
    <scope>NUCLEOTIDE SEQUENCE</scope>
    <source>
        <strain evidence="2">DSM 45356</strain>
    </source>
</reference>
<dbReference type="RefSeq" id="WP_197006447.1">
    <property type="nucleotide sequence ID" value="NZ_BONS01000006.1"/>
</dbReference>
<evidence type="ECO:0000313" key="2">
    <source>
        <dbReference type="EMBL" id="MBG6139833.1"/>
    </source>
</evidence>
<accession>A0A8J7GFN3</accession>
<feature type="chain" id="PRO_5038888965" description="Cholesterol esterase" evidence="1">
    <location>
        <begin position="39"/>
        <end position="201"/>
    </location>
</feature>
<dbReference type="EMBL" id="JADOUF010000001">
    <property type="protein sequence ID" value="MBG6139833.1"/>
    <property type="molecule type" value="Genomic_DNA"/>
</dbReference>
<keyword evidence="3" id="KW-1185">Reference proteome</keyword>
<dbReference type="AlphaFoldDB" id="A0A8J7GFN3"/>
<evidence type="ECO:0000313" key="3">
    <source>
        <dbReference type="Proteomes" id="UP000622552"/>
    </source>
</evidence>
<evidence type="ECO:0008006" key="4">
    <source>
        <dbReference type="Google" id="ProtNLM"/>
    </source>
</evidence>
<dbReference type="Proteomes" id="UP000622552">
    <property type="component" value="Unassembled WGS sequence"/>
</dbReference>
<proteinExistence type="predicted"/>
<organism evidence="2 3">
    <name type="scientific">Longispora fulva</name>
    <dbReference type="NCBI Taxonomy" id="619741"/>
    <lineage>
        <taxon>Bacteria</taxon>
        <taxon>Bacillati</taxon>
        <taxon>Actinomycetota</taxon>
        <taxon>Actinomycetes</taxon>
        <taxon>Micromonosporales</taxon>
        <taxon>Micromonosporaceae</taxon>
        <taxon>Longispora</taxon>
    </lineage>
</organism>
<feature type="signal peptide" evidence="1">
    <location>
        <begin position="1"/>
        <end position="38"/>
    </location>
</feature>
<protein>
    <recommendedName>
        <fullName evidence="4">Cholesterol esterase</fullName>
    </recommendedName>
</protein>